<comment type="caution">
    <text evidence="2">The sequence shown here is derived from an EMBL/GenBank/DDBJ whole genome shotgun (WGS) entry which is preliminary data.</text>
</comment>
<proteinExistence type="predicted"/>
<evidence type="ECO:0000313" key="3">
    <source>
        <dbReference type="Proteomes" id="UP001058974"/>
    </source>
</evidence>
<name>A0A9D4XF39_PEA</name>
<dbReference type="EMBL" id="JAMSHJ010000004">
    <property type="protein sequence ID" value="KAI5418125.1"/>
    <property type="molecule type" value="Genomic_DNA"/>
</dbReference>
<sequence>MLDSAEEEYSLGFPFLDSELGGKGVTKFLLGNYVTFTWGETSRWSMLTVLFNLKEYLTQEILRQSIHPPNTESSKIMNTATSTTAFAVAKPSHHSKRFLEGDAEAFRPTNPGHSPGVGHSINT</sequence>
<protein>
    <submittedName>
        <fullName evidence="2">Uncharacterized protein</fullName>
    </submittedName>
</protein>
<dbReference type="Gramene" id="Psat04G0267100-T1">
    <property type="protein sequence ID" value="KAI5418125.1"/>
    <property type="gene ID" value="KIW84_042671"/>
</dbReference>
<feature type="region of interest" description="Disordered" evidence="1">
    <location>
        <begin position="104"/>
        <end position="123"/>
    </location>
</feature>
<evidence type="ECO:0000256" key="1">
    <source>
        <dbReference type="SAM" id="MobiDB-lite"/>
    </source>
</evidence>
<dbReference type="AlphaFoldDB" id="A0A9D4XF39"/>
<accession>A0A9D4XF39</accession>
<reference evidence="2 3" key="1">
    <citation type="journal article" date="2022" name="Nat. Genet.">
        <title>Improved pea reference genome and pan-genome highlight genomic features and evolutionary characteristics.</title>
        <authorList>
            <person name="Yang T."/>
            <person name="Liu R."/>
            <person name="Luo Y."/>
            <person name="Hu S."/>
            <person name="Wang D."/>
            <person name="Wang C."/>
            <person name="Pandey M.K."/>
            <person name="Ge S."/>
            <person name="Xu Q."/>
            <person name="Li N."/>
            <person name="Li G."/>
            <person name="Huang Y."/>
            <person name="Saxena R.K."/>
            <person name="Ji Y."/>
            <person name="Li M."/>
            <person name="Yan X."/>
            <person name="He Y."/>
            <person name="Liu Y."/>
            <person name="Wang X."/>
            <person name="Xiang C."/>
            <person name="Varshney R.K."/>
            <person name="Ding H."/>
            <person name="Gao S."/>
            <person name="Zong X."/>
        </authorList>
    </citation>
    <scope>NUCLEOTIDE SEQUENCE [LARGE SCALE GENOMIC DNA]</scope>
    <source>
        <strain evidence="2 3">cv. Zhongwan 6</strain>
    </source>
</reference>
<evidence type="ECO:0000313" key="2">
    <source>
        <dbReference type="EMBL" id="KAI5418125.1"/>
    </source>
</evidence>
<keyword evidence="3" id="KW-1185">Reference proteome</keyword>
<organism evidence="2 3">
    <name type="scientific">Pisum sativum</name>
    <name type="common">Garden pea</name>
    <name type="synonym">Lathyrus oleraceus</name>
    <dbReference type="NCBI Taxonomy" id="3888"/>
    <lineage>
        <taxon>Eukaryota</taxon>
        <taxon>Viridiplantae</taxon>
        <taxon>Streptophyta</taxon>
        <taxon>Embryophyta</taxon>
        <taxon>Tracheophyta</taxon>
        <taxon>Spermatophyta</taxon>
        <taxon>Magnoliopsida</taxon>
        <taxon>eudicotyledons</taxon>
        <taxon>Gunneridae</taxon>
        <taxon>Pentapetalae</taxon>
        <taxon>rosids</taxon>
        <taxon>fabids</taxon>
        <taxon>Fabales</taxon>
        <taxon>Fabaceae</taxon>
        <taxon>Papilionoideae</taxon>
        <taxon>50 kb inversion clade</taxon>
        <taxon>NPAAA clade</taxon>
        <taxon>Hologalegina</taxon>
        <taxon>IRL clade</taxon>
        <taxon>Fabeae</taxon>
        <taxon>Lathyrus</taxon>
    </lineage>
</organism>
<gene>
    <name evidence="2" type="ORF">KIW84_042671</name>
</gene>
<dbReference type="Proteomes" id="UP001058974">
    <property type="component" value="Chromosome 4"/>
</dbReference>